<keyword evidence="4" id="KW-1185">Reference proteome</keyword>
<dbReference type="EMBL" id="VSWD01000008">
    <property type="protein sequence ID" value="KAK3096208.1"/>
    <property type="molecule type" value="Genomic_DNA"/>
</dbReference>
<name>A0AA88Y2A6_PINIB</name>
<sequence length="320" mass="36040">MRSISADTRFTVTSRDCEAESKVVAIRALSMAESCTFSLGEAEYERIRQTGSPNVMWGTQEMLWPIPQNIKEANERVRFLAEAKKNFQPKKDRARSLFLYSCGRASAIWTVRPGIPEASVRVSDLARHKEFHEDYKEDKRQYLYSCGRDTPIWKVTDGAKSASERPRTKQLAEHRPPHPEFQPAKPIETIIPTNALSASASERLQALASPKRRSEGPFRPPQWPVSPAAKSVSAKPRSMELARPKGTADGYQLPRDEIWVVTRAAKKASASGRIDELSKPLVRASMDHVQFNPDAFLVRETALKGVIPRRVHDLANPIQR</sequence>
<evidence type="ECO:0000313" key="3">
    <source>
        <dbReference type="EMBL" id="KAK3096208.1"/>
    </source>
</evidence>
<protein>
    <recommendedName>
        <fullName evidence="5">Testicular haploid expressed protein</fullName>
    </recommendedName>
</protein>
<evidence type="ECO:0000256" key="1">
    <source>
        <dbReference type="ARBA" id="ARBA00022737"/>
    </source>
</evidence>
<feature type="region of interest" description="Disordered" evidence="2">
    <location>
        <begin position="157"/>
        <end position="184"/>
    </location>
</feature>
<proteinExistence type="predicted"/>
<dbReference type="InterPro" id="IPR042401">
    <property type="entry name" value="SPMAP2-like"/>
</dbReference>
<evidence type="ECO:0008006" key="5">
    <source>
        <dbReference type="Google" id="ProtNLM"/>
    </source>
</evidence>
<dbReference type="Proteomes" id="UP001186944">
    <property type="component" value="Unassembled WGS sequence"/>
</dbReference>
<dbReference type="InterPro" id="IPR006623">
    <property type="entry name" value="THEG"/>
</dbReference>
<accession>A0AA88Y2A6</accession>
<feature type="compositionally biased region" description="Basic and acidic residues" evidence="2">
    <location>
        <begin position="162"/>
        <end position="178"/>
    </location>
</feature>
<dbReference type="Pfam" id="PF14912">
    <property type="entry name" value="THEG"/>
    <property type="match status" value="3"/>
</dbReference>
<dbReference type="PANTHER" id="PTHR15901:SF15">
    <property type="entry name" value="TESTICULAR HAPLOID EXPRESSED GENE PROTEIN-LIKE"/>
    <property type="match status" value="1"/>
</dbReference>
<dbReference type="PANTHER" id="PTHR15901">
    <property type="entry name" value="TESTICULAR HAPLOID EXPRESSED GENE PROTEIN"/>
    <property type="match status" value="1"/>
</dbReference>
<comment type="caution">
    <text evidence="3">The sequence shown here is derived from an EMBL/GenBank/DDBJ whole genome shotgun (WGS) entry which is preliminary data.</text>
</comment>
<dbReference type="AlphaFoldDB" id="A0AA88Y2A6"/>
<evidence type="ECO:0000313" key="4">
    <source>
        <dbReference type="Proteomes" id="UP001186944"/>
    </source>
</evidence>
<keyword evidence="1" id="KW-0677">Repeat</keyword>
<dbReference type="SMART" id="SM00705">
    <property type="entry name" value="THEG"/>
    <property type="match status" value="5"/>
</dbReference>
<gene>
    <name evidence="3" type="ORF">FSP39_024490</name>
</gene>
<evidence type="ECO:0000256" key="2">
    <source>
        <dbReference type="SAM" id="MobiDB-lite"/>
    </source>
</evidence>
<reference evidence="3" key="1">
    <citation type="submission" date="2019-08" db="EMBL/GenBank/DDBJ databases">
        <title>The improved chromosome-level genome for the pearl oyster Pinctada fucata martensii using PacBio sequencing and Hi-C.</title>
        <authorList>
            <person name="Zheng Z."/>
        </authorList>
    </citation>
    <scope>NUCLEOTIDE SEQUENCE</scope>
    <source>
        <strain evidence="3">ZZ-2019</strain>
        <tissue evidence="3">Adductor muscle</tissue>
    </source>
</reference>
<organism evidence="3 4">
    <name type="scientific">Pinctada imbricata</name>
    <name type="common">Atlantic pearl-oyster</name>
    <name type="synonym">Pinctada martensii</name>
    <dbReference type="NCBI Taxonomy" id="66713"/>
    <lineage>
        <taxon>Eukaryota</taxon>
        <taxon>Metazoa</taxon>
        <taxon>Spiralia</taxon>
        <taxon>Lophotrochozoa</taxon>
        <taxon>Mollusca</taxon>
        <taxon>Bivalvia</taxon>
        <taxon>Autobranchia</taxon>
        <taxon>Pteriomorphia</taxon>
        <taxon>Pterioida</taxon>
        <taxon>Pterioidea</taxon>
        <taxon>Pteriidae</taxon>
        <taxon>Pinctada</taxon>
    </lineage>
</organism>
<feature type="region of interest" description="Disordered" evidence="2">
    <location>
        <begin position="209"/>
        <end position="248"/>
    </location>
</feature>